<dbReference type="SUPFAM" id="SSF52141">
    <property type="entry name" value="Uracil-DNA glycosylase-like"/>
    <property type="match status" value="1"/>
</dbReference>
<comment type="caution">
    <text evidence="2">The sequence shown here is derived from an EMBL/GenBank/DDBJ whole genome shotgun (WGS) entry which is preliminary data.</text>
</comment>
<dbReference type="SMART" id="SM00987">
    <property type="entry name" value="UreE_C"/>
    <property type="match status" value="1"/>
</dbReference>
<evidence type="ECO:0000313" key="3">
    <source>
        <dbReference type="Proteomes" id="UP000603317"/>
    </source>
</evidence>
<dbReference type="InterPro" id="IPR036895">
    <property type="entry name" value="Uracil-DNA_glycosylase-like_sf"/>
</dbReference>
<gene>
    <name evidence="2" type="ORF">GCM10010923_16830</name>
</gene>
<protein>
    <submittedName>
        <fullName evidence="2">DNA-deoxyinosine glycosylase</fullName>
    </submittedName>
</protein>
<accession>A0ABQ1FDW8</accession>
<organism evidence="2 3">
    <name type="scientific">Blastomonas marina</name>
    <dbReference type="NCBI Taxonomy" id="1867408"/>
    <lineage>
        <taxon>Bacteria</taxon>
        <taxon>Pseudomonadati</taxon>
        <taxon>Pseudomonadota</taxon>
        <taxon>Alphaproteobacteria</taxon>
        <taxon>Sphingomonadales</taxon>
        <taxon>Sphingomonadaceae</taxon>
        <taxon>Blastomonas</taxon>
    </lineage>
</organism>
<evidence type="ECO:0000313" key="2">
    <source>
        <dbReference type="EMBL" id="GGA07397.1"/>
    </source>
</evidence>
<evidence type="ECO:0000259" key="1">
    <source>
        <dbReference type="SMART" id="SM00986"/>
    </source>
</evidence>
<name>A0ABQ1FDW8_9SPHN</name>
<dbReference type="EMBL" id="BMID01000001">
    <property type="protein sequence ID" value="GGA07397.1"/>
    <property type="molecule type" value="Genomic_DNA"/>
</dbReference>
<dbReference type="CDD" id="cd10032">
    <property type="entry name" value="UDG-F6_HDG"/>
    <property type="match status" value="1"/>
</dbReference>
<sequence length="168" mass="17999">MPEDNAPGRKLGFEPVVDRRTRVLLLGSLPGESSLAAQRYYAHQANRFWHLVGKAIGEDLATLDYEARLALLLARGIGLWDTVDSAHRSGSLDSAIRDARPTDLSGLAATLPALRMIGFNGAKSAALGRKAIGTTDIALVDLPSSSPAYAAMPLAEKEKRWAVIADHL</sequence>
<feature type="domain" description="Uracil-DNA glycosylase-like" evidence="1">
    <location>
        <begin position="14"/>
        <end position="165"/>
    </location>
</feature>
<dbReference type="InterPro" id="IPR005122">
    <property type="entry name" value="Uracil-DNA_glycosylase-like"/>
</dbReference>
<keyword evidence="3" id="KW-1185">Reference proteome</keyword>
<dbReference type="SMART" id="SM00986">
    <property type="entry name" value="UDG"/>
    <property type="match status" value="1"/>
</dbReference>
<dbReference type="Proteomes" id="UP000603317">
    <property type="component" value="Unassembled WGS sequence"/>
</dbReference>
<proteinExistence type="predicted"/>
<dbReference type="InterPro" id="IPR026353">
    <property type="entry name" value="Hypoxan-DNA_Glyclase"/>
</dbReference>
<dbReference type="Gene3D" id="3.40.470.10">
    <property type="entry name" value="Uracil-DNA glycosylase-like domain"/>
    <property type="match status" value="1"/>
</dbReference>
<reference evidence="3" key="1">
    <citation type="journal article" date="2019" name="Int. J. Syst. Evol. Microbiol.">
        <title>The Global Catalogue of Microorganisms (GCM) 10K type strain sequencing project: providing services to taxonomists for standard genome sequencing and annotation.</title>
        <authorList>
            <consortium name="The Broad Institute Genomics Platform"/>
            <consortium name="The Broad Institute Genome Sequencing Center for Infectious Disease"/>
            <person name="Wu L."/>
            <person name="Ma J."/>
        </authorList>
    </citation>
    <scope>NUCLEOTIDE SEQUENCE [LARGE SCALE GENOMIC DNA]</scope>
    <source>
        <strain evidence="3">CGMCC 1.15297</strain>
    </source>
</reference>
<dbReference type="NCBIfam" id="TIGR04274">
    <property type="entry name" value="hypoxanDNAglyco"/>
    <property type="match status" value="1"/>
</dbReference>
<dbReference type="Pfam" id="PF03167">
    <property type="entry name" value="UDG"/>
    <property type="match status" value="1"/>
</dbReference>
<dbReference type="RefSeq" id="WP_188642272.1">
    <property type="nucleotide sequence ID" value="NZ_BMID01000001.1"/>
</dbReference>